<protein>
    <submittedName>
        <fullName evidence="1">Uncharacterized protein</fullName>
    </submittedName>
</protein>
<sequence length="233" mass="26338">MEGVHLEILPQPDDTTCGPTCLHAVYQYFNDHVSLNQVIEECPTLEEGGTLAPLLGWHALGRGYQAVSYSYNLRVFDPTWFVLSPEQMIDKLQAQLAAKKDAKVQRASRAYLQFLRRGGIVKMEDLSRTLIRKYLTRSIPILAGLSSTYLYRAPREFGPKYDDDDIRGVPSGHFVVLCDYNRETKMVRVADPYLPNPLAPEDNYYLVNVDRVVGAILLGILTDDAHLLIIQPK</sequence>
<dbReference type="KEGG" id="lcre:Pla8534_24730"/>
<dbReference type="Gene3D" id="3.90.70.10">
    <property type="entry name" value="Cysteine proteinases"/>
    <property type="match status" value="1"/>
</dbReference>
<accession>A0A518DS48</accession>
<evidence type="ECO:0000313" key="1">
    <source>
        <dbReference type="EMBL" id="QDU94667.1"/>
    </source>
</evidence>
<proteinExistence type="predicted"/>
<keyword evidence="2" id="KW-1185">Reference proteome</keyword>
<reference evidence="1 2" key="1">
    <citation type="submission" date="2019-02" db="EMBL/GenBank/DDBJ databases">
        <title>Deep-cultivation of Planctomycetes and their phenomic and genomic characterization uncovers novel biology.</title>
        <authorList>
            <person name="Wiegand S."/>
            <person name="Jogler M."/>
            <person name="Boedeker C."/>
            <person name="Pinto D."/>
            <person name="Vollmers J."/>
            <person name="Rivas-Marin E."/>
            <person name="Kohn T."/>
            <person name="Peeters S.H."/>
            <person name="Heuer A."/>
            <person name="Rast P."/>
            <person name="Oberbeckmann S."/>
            <person name="Bunk B."/>
            <person name="Jeske O."/>
            <person name="Meyerdierks A."/>
            <person name="Storesund J.E."/>
            <person name="Kallscheuer N."/>
            <person name="Luecker S."/>
            <person name="Lage O.M."/>
            <person name="Pohl T."/>
            <person name="Merkel B.J."/>
            <person name="Hornburger P."/>
            <person name="Mueller R.-W."/>
            <person name="Bruemmer F."/>
            <person name="Labrenz M."/>
            <person name="Spormann A.M."/>
            <person name="Op den Camp H."/>
            <person name="Overmann J."/>
            <person name="Amann R."/>
            <person name="Jetten M.S.M."/>
            <person name="Mascher T."/>
            <person name="Medema M.H."/>
            <person name="Devos D.P."/>
            <person name="Kaster A.-K."/>
            <person name="Ovreas L."/>
            <person name="Rohde M."/>
            <person name="Galperin M.Y."/>
            <person name="Jogler C."/>
        </authorList>
    </citation>
    <scope>NUCLEOTIDE SEQUENCE [LARGE SCALE GENOMIC DNA]</scope>
    <source>
        <strain evidence="1 2">Pla85_3_4</strain>
    </source>
</reference>
<dbReference type="OrthoDB" id="9805906at2"/>
<organism evidence="1 2">
    <name type="scientific">Lignipirellula cremea</name>
    <dbReference type="NCBI Taxonomy" id="2528010"/>
    <lineage>
        <taxon>Bacteria</taxon>
        <taxon>Pseudomonadati</taxon>
        <taxon>Planctomycetota</taxon>
        <taxon>Planctomycetia</taxon>
        <taxon>Pirellulales</taxon>
        <taxon>Pirellulaceae</taxon>
        <taxon>Lignipirellula</taxon>
    </lineage>
</organism>
<name>A0A518DS48_9BACT</name>
<dbReference type="EMBL" id="CP036433">
    <property type="protein sequence ID" value="QDU94667.1"/>
    <property type="molecule type" value="Genomic_DNA"/>
</dbReference>
<dbReference type="Proteomes" id="UP000317648">
    <property type="component" value="Chromosome"/>
</dbReference>
<evidence type="ECO:0000313" key="2">
    <source>
        <dbReference type="Proteomes" id="UP000317648"/>
    </source>
</evidence>
<dbReference type="AlphaFoldDB" id="A0A518DS48"/>
<gene>
    <name evidence="1" type="ORF">Pla8534_24730</name>
</gene>
<dbReference type="RefSeq" id="WP_145053274.1">
    <property type="nucleotide sequence ID" value="NZ_CP036433.1"/>
</dbReference>